<name>A0A8C7HR83_ONCKI</name>
<evidence type="ECO:0000256" key="8">
    <source>
        <dbReference type="ARBA" id="ARBA00023242"/>
    </source>
</evidence>
<dbReference type="AlphaFoldDB" id="A0A8C7HR83"/>
<evidence type="ECO:0000256" key="9">
    <source>
        <dbReference type="ARBA" id="ARBA00031964"/>
    </source>
</evidence>
<evidence type="ECO:0000256" key="5">
    <source>
        <dbReference type="ARBA" id="ARBA00023054"/>
    </source>
</evidence>
<protein>
    <recommendedName>
        <fullName evidence="3">Mediator of RNA polymerase II transcription subunit 28</fullName>
    </recommendedName>
    <alternativeName>
        <fullName evidence="9">Mediator complex subunit 28</fullName>
    </alternativeName>
</protein>
<sequence length="142" mass="16280">DQEEIRTGVDQCIQKFLDVARQTECFFLQKRLQLSVQKPDQVVKEDVSELRNELQRKELLVQKHLSKLHHWQQVLDQQKAVLPSSIASFRPGSRVLPSSIASFRPGSRVLHSLLLARKQSPPLLHSLLLTRKQSPPLLHGLL</sequence>
<keyword evidence="7" id="KW-0804">Transcription</keyword>
<accession>A0A8C7HR83</accession>
<reference evidence="10" key="2">
    <citation type="submission" date="2025-09" db="UniProtKB">
        <authorList>
            <consortium name="Ensembl"/>
        </authorList>
    </citation>
    <scope>IDENTIFICATION</scope>
</reference>
<evidence type="ECO:0000313" key="11">
    <source>
        <dbReference type="Proteomes" id="UP000694557"/>
    </source>
</evidence>
<gene>
    <name evidence="10" type="primary">MED28</name>
    <name evidence="10" type="synonym">LOC116362183</name>
</gene>
<evidence type="ECO:0000256" key="7">
    <source>
        <dbReference type="ARBA" id="ARBA00023163"/>
    </source>
</evidence>
<dbReference type="GeneTree" id="ENSGT00390000006192"/>
<dbReference type="Ensembl" id="ENSOKIT00005062643.1">
    <property type="protein sequence ID" value="ENSOKIP00005058928.1"/>
    <property type="gene ID" value="ENSOKIG00005025209.1"/>
</dbReference>
<evidence type="ECO:0000256" key="2">
    <source>
        <dbReference type="ARBA" id="ARBA00005571"/>
    </source>
</evidence>
<dbReference type="Pfam" id="PF11594">
    <property type="entry name" value="Med28"/>
    <property type="match status" value="1"/>
</dbReference>
<dbReference type="Proteomes" id="UP000694557">
    <property type="component" value="Unassembled WGS sequence"/>
</dbReference>
<keyword evidence="5" id="KW-0175">Coiled coil</keyword>
<keyword evidence="6" id="KW-0010">Activator</keyword>
<reference evidence="10" key="1">
    <citation type="submission" date="2025-08" db="UniProtKB">
        <authorList>
            <consortium name="Ensembl"/>
        </authorList>
    </citation>
    <scope>IDENTIFICATION</scope>
</reference>
<proteinExistence type="inferred from homology"/>
<evidence type="ECO:0000256" key="4">
    <source>
        <dbReference type="ARBA" id="ARBA00023015"/>
    </source>
</evidence>
<evidence type="ECO:0000313" key="10">
    <source>
        <dbReference type="Ensembl" id="ENSOKIP00005058928.1"/>
    </source>
</evidence>
<evidence type="ECO:0000256" key="6">
    <source>
        <dbReference type="ARBA" id="ARBA00023159"/>
    </source>
</evidence>
<comment type="similarity">
    <text evidence="2">Belongs to the Mediator complex subunit 28 family.</text>
</comment>
<dbReference type="PANTHER" id="PTHR13512:SF2">
    <property type="entry name" value="MEDIATOR OF RNA POLYMERASE II TRANSCRIPTION SUBUNIT 28"/>
    <property type="match status" value="1"/>
</dbReference>
<keyword evidence="4" id="KW-0805">Transcription regulation</keyword>
<evidence type="ECO:0000256" key="3">
    <source>
        <dbReference type="ARBA" id="ARBA00019683"/>
    </source>
</evidence>
<comment type="subcellular location">
    <subcellularLocation>
        <location evidence="1">Nucleus</location>
    </subcellularLocation>
</comment>
<organism evidence="10 11">
    <name type="scientific">Oncorhynchus kisutch</name>
    <name type="common">Coho salmon</name>
    <name type="synonym">Salmo kisutch</name>
    <dbReference type="NCBI Taxonomy" id="8019"/>
    <lineage>
        <taxon>Eukaryota</taxon>
        <taxon>Metazoa</taxon>
        <taxon>Chordata</taxon>
        <taxon>Craniata</taxon>
        <taxon>Vertebrata</taxon>
        <taxon>Euteleostomi</taxon>
        <taxon>Actinopterygii</taxon>
        <taxon>Neopterygii</taxon>
        <taxon>Teleostei</taxon>
        <taxon>Protacanthopterygii</taxon>
        <taxon>Salmoniformes</taxon>
        <taxon>Salmonidae</taxon>
        <taxon>Salmoninae</taxon>
        <taxon>Oncorhynchus</taxon>
    </lineage>
</organism>
<dbReference type="InterPro" id="IPR021640">
    <property type="entry name" value="Mediator_Med28"/>
</dbReference>
<dbReference type="GO" id="GO:0016592">
    <property type="term" value="C:mediator complex"/>
    <property type="evidence" value="ECO:0007669"/>
    <property type="project" value="TreeGrafter"/>
</dbReference>
<evidence type="ECO:0000256" key="1">
    <source>
        <dbReference type="ARBA" id="ARBA00004123"/>
    </source>
</evidence>
<keyword evidence="8" id="KW-0539">Nucleus</keyword>
<dbReference type="PANTHER" id="PTHR13512">
    <property type="entry name" value="MEDIATOR COMPLEX SUBUNIT 28"/>
    <property type="match status" value="1"/>
</dbReference>
<keyword evidence="11" id="KW-1185">Reference proteome</keyword>